<evidence type="ECO:0000313" key="1">
    <source>
        <dbReference type="EMBL" id="TDR94209.1"/>
    </source>
</evidence>
<protein>
    <submittedName>
        <fullName evidence="1">Uncharacterized protein DUF1833</fullName>
    </submittedName>
</protein>
<sequence length="180" mass="18999">MSIEAAFEEIYASGDEAATVLYALELTHPGIDGAVRWVMGVGEPVDDGEALVPLPIVPGQPKVNHTPCSFEIIRPGAEKNGPTPGRLRILGISGEAYRLLKGALGYDAPIDVVLREYAVHSSVAALTGPGATVDDLELTAVDLDGGAAEGALEFPDGRNLNVPTGPHAFFDRFDYRTLFA</sequence>
<proteinExistence type="predicted"/>
<dbReference type="OrthoDB" id="7990864at2"/>
<dbReference type="InterPro" id="IPR014974">
    <property type="entry name" value="DUF1833"/>
</dbReference>
<accession>A0A4V3DYW5</accession>
<comment type="caution">
    <text evidence="1">The sequence shown here is derived from an EMBL/GenBank/DDBJ whole genome shotgun (WGS) entry which is preliminary data.</text>
</comment>
<dbReference type="Proteomes" id="UP000295122">
    <property type="component" value="Unassembled WGS sequence"/>
</dbReference>
<dbReference type="AlphaFoldDB" id="A0A4V3DYW5"/>
<dbReference type="Pfam" id="PF08875">
    <property type="entry name" value="DUF1833"/>
    <property type="match status" value="1"/>
</dbReference>
<reference evidence="1 2" key="1">
    <citation type="submission" date="2019-03" db="EMBL/GenBank/DDBJ databases">
        <title>Genomic Encyclopedia of Type Strains, Phase IV (KMG-IV): sequencing the most valuable type-strain genomes for metagenomic binning, comparative biology and taxonomic classification.</title>
        <authorList>
            <person name="Goeker M."/>
        </authorList>
    </citation>
    <scope>NUCLEOTIDE SEQUENCE [LARGE SCALE GENOMIC DNA]</scope>
    <source>
        <strain evidence="1 2">DSM 25903</strain>
    </source>
</reference>
<gene>
    <name evidence="1" type="ORF">EV668_1489</name>
</gene>
<evidence type="ECO:0000313" key="2">
    <source>
        <dbReference type="Proteomes" id="UP000295122"/>
    </source>
</evidence>
<name>A0A4V3DYW5_9HYPH</name>
<dbReference type="EMBL" id="SNZR01000011">
    <property type="protein sequence ID" value="TDR94209.1"/>
    <property type="molecule type" value="Genomic_DNA"/>
</dbReference>
<organism evidence="1 2">
    <name type="scientific">Enterovirga rhinocerotis</name>
    <dbReference type="NCBI Taxonomy" id="1339210"/>
    <lineage>
        <taxon>Bacteria</taxon>
        <taxon>Pseudomonadati</taxon>
        <taxon>Pseudomonadota</taxon>
        <taxon>Alphaproteobacteria</taxon>
        <taxon>Hyphomicrobiales</taxon>
        <taxon>Methylobacteriaceae</taxon>
        <taxon>Enterovirga</taxon>
    </lineage>
</organism>
<dbReference type="RefSeq" id="WP_133769126.1">
    <property type="nucleotide sequence ID" value="NZ_SNZR01000011.1"/>
</dbReference>
<keyword evidence="2" id="KW-1185">Reference proteome</keyword>